<comment type="caution">
    <text evidence="2">The sequence shown here is derived from an EMBL/GenBank/DDBJ whole genome shotgun (WGS) entry which is preliminary data.</text>
</comment>
<feature type="compositionally biased region" description="Low complexity" evidence="1">
    <location>
        <begin position="1"/>
        <end position="12"/>
    </location>
</feature>
<dbReference type="EMBL" id="JAFIQS010000005">
    <property type="protein sequence ID" value="KAG5168666.1"/>
    <property type="molecule type" value="Genomic_DNA"/>
</dbReference>
<evidence type="ECO:0000256" key="1">
    <source>
        <dbReference type="SAM" id="MobiDB-lite"/>
    </source>
</evidence>
<accession>A0A8H8CKD0</accession>
<feature type="compositionally biased region" description="Polar residues" evidence="1">
    <location>
        <begin position="90"/>
        <end position="100"/>
    </location>
</feature>
<gene>
    <name evidence="2" type="ORF">JR316_005218</name>
</gene>
<feature type="compositionally biased region" description="Basic and acidic residues" evidence="1">
    <location>
        <begin position="38"/>
        <end position="57"/>
    </location>
</feature>
<organism evidence="2">
    <name type="scientific">Psilocybe cubensis</name>
    <name type="common">Psychedelic mushroom</name>
    <name type="synonym">Stropharia cubensis</name>
    <dbReference type="NCBI Taxonomy" id="181762"/>
    <lineage>
        <taxon>Eukaryota</taxon>
        <taxon>Fungi</taxon>
        <taxon>Dikarya</taxon>
        <taxon>Basidiomycota</taxon>
        <taxon>Agaricomycotina</taxon>
        <taxon>Agaricomycetes</taxon>
        <taxon>Agaricomycetidae</taxon>
        <taxon>Agaricales</taxon>
        <taxon>Agaricineae</taxon>
        <taxon>Strophariaceae</taxon>
        <taxon>Psilocybe</taxon>
    </lineage>
</organism>
<evidence type="ECO:0000313" key="2">
    <source>
        <dbReference type="EMBL" id="KAG5168666.1"/>
    </source>
</evidence>
<feature type="compositionally biased region" description="Polar residues" evidence="1">
    <location>
        <begin position="153"/>
        <end position="169"/>
    </location>
</feature>
<name>A0A8H8CKD0_PSICU</name>
<dbReference type="OrthoDB" id="9999611at2759"/>
<feature type="region of interest" description="Disordered" evidence="1">
    <location>
        <begin position="1"/>
        <end position="191"/>
    </location>
</feature>
<proteinExistence type="predicted"/>
<dbReference type="AlphaFoldDB" id="A0A8H8CKD0"/>
<reference evidence="2" key="1">
    <citation type="submission" date="2021-02" db="EMBL/GenBank/DDBJ databases">
        <title>Psilocybe cubensis genome.</title>
        <authorList>
            <person name="Mckernan K.J."/>
            <person name="Crawford S."/>
            <person name="Trippe A."/>
            <person name="Kane L.T."/>
            <person name="Mclaughlin S."/>
        </authorList>
    </citation>
    <scope>NUCLEOTIDE SEQUENCE [LARGE SCALE GENOMIC DNA]</scope>
    <source>
        <strain evidence="2">MGC-MH-2018</strain>
    </source>
</reference>
<protein>
    <submittedName>
        <fullName evidence="2">Uncharacterized protein</fullName>
    </submittedName>
</protein>
<feature type="compositionally biased region" description="Low complexity" evidence="1">
    <location>
        <begin position="58"/>
        <end position="69"/>
    </location>
</feature>
<sequence length="191" mass="19434">MSSSNTSPSKTSGQMHSMKGAIKETVGGAIKSANMKQSGREEHQLGNAEVRDAKETKGQGNNFGTTGNEGFRGHGSGAGPFSGNDLGQYENRNTGVSNIPGTHASAGTGSGPYDTTHTGGLGGHHGVGHGSAGEGMVEGLAATGGGAGYMGLNQGSTGAAQDARQSFGNQDRGFADRQAKQDFKEWERNAF</sequence>
<feature type="compositionally biased region" description="Basic and acidic residues" evidence="1">
    <location>
        <begin position="173"/>
        <end position="191"/>
    </location>
</feature>
<feature type="compositionally biased region" description="Gly residues" evidence="1">
    <location>
        <begin position="119"/>
        <end position="133"/>
    </location>
</feature>